<gene>
    <name evidence="1" type="ordered locus">BATR1942_10210</name>
</gene>
<dbReference type="Gene3D" id="3.40.630.10">
    <property type="entry name" value="Zn peptidases"/>
    <property type="match status" value="1"/>
</dbReference>
<dbReference type="Proteomes" id="UP000006867">
    <property type="component" value="Chromosome"/>
</dbReference>
<sequence>MNWQTKEELRELLVSLVQYDSITGSTGEVALAEYLYYLLKDRPYFERNPEHLTLHPMNDGRYFLTALVKKEDIAQAVLLLSHFDVVDIEDYGEFKHMACKPNELLDSFLEKKDLLPEHVRQDAESGDWLFGRGAMDMKAGLTVQLSMLERAMEGQFDGNLLLVTVPDEEVNSQGMLEAVPVLKEWEKKHGLRYTACVNCEPMFEKFPGDSNQYIYSGSIGKVLAGFFCKGIETHVGEPFSGLNANLMVSEINRLLELNVSYCEEADGEITPPPANLMQKDLKEAYSVQTPHTAVTLFNVLTMKRSASELHRMLLDTAKKAAINIAANIQHKTLDFQRFESFQPIDRNVSVLTFEELLDRARQRVGSSEAERVLNYTFANKGSLGDRDFSTKIVSELAALCKEDAPLIVLFYSPPFYPAVTSKEDRIIKKAVEQLTDYASEKHGLRLKEVQYFPGLSDLSYLQLEKQEVDAYTSNMPLYNRGYSLPSGKEQALFVPVLNVGPAGKDPHKWTERLNMPYSFEILPDLLSFTITALLKSHK</sequence>
<dbReference type="InterPro" id="IPR012166">
    <property type="entry name" value="Uncharacterised_RocB"/>
</dbReference>
<dbReference type="RefSeq" id="WP_003325530.1">
    <property type="nucleotide sequence ID" value="NC_014639.1"/>
</dbReference>
<keyword evidence="2" id="KW-1185">Reference proteome</keyword>
<name>A0ABM5LYK5_BACA1</name>
<evidence type="ECO:0000313" key="1">
    <source>
        <dbReference type="EMBL" id="ADP32973.1"/>
    </source>
</evidence>
<dbReference type="PANTHER" id="PTHR43808:SF27">
    <property type="entry name" value="PROTEIN ROCB"/>
    <property type="match status" value="1"/>
</dbReference>
<accession>A0ABM5LYK5</accession>
<dbReference type="InterPro" id="IPR002933">
    <property type="entry name" value="Peptidase_M20"/>
</dbReference>
<dbReference type="EMBL" id="CP002207">
    <property type="protein sequence ID" value="ADP32973.1"/>
    <property type="molecule type" value="Genomic_DNA"/>
</dbReference>
<organism evidence="1 2">
    <name type="scientific">Bacillus atrophaeus (strain 1942)</name>
    <dbReference type="NCBI Taxonomy" id="720555"/>
    <lineage>
        <taxon>Bacteria</taxon>
        <taxon>Bacillati</taxon>
        <taxon>Bacillota</taxon>
        <taxon>Bacilli</taxon>
        <taxon>Bacillales</taxon>
        <taxon>Bacillaceae</taxon>
        <taxon>Bacillus</taxon>
    </lineage>
</organism>
<protein>
    <submittedName>
        <fullName evidence="1">N-deacylase</fullName>
    </submittedName>
</protein>
<dbReference type="InterPro" id="IPR050072">
    <property type="entry name" value="Peptidase_M20A"/>
</dbReference>
<dbReference type="Pfam" id="PF01546">
    <property type="entry name" value="Peptidase_M20"/>
    <property type="match status" value="1"/>
</dbReference>
<reference evidence="1 2" key="1">
    <citation type="journal article" date="2011" name="Front. Microbiol.">
        <title>Genomic signatures of strain selection and enhancement in Bacillus atrophaeus var. globigii, a historical biowarfare simulant.</title>
        <authorList>
            <person name="Gibbons H.S."/>
            <person name="Broomall S.M."/>
            <person name="McNew L.A."/>
            <person name="Daligault H."/>
            <person name="Chapman C."/>
            <person name="Bruce D."/>
            <person name="Karavis M."/>
            <person name="Krepps M."/>
            <person name="McGregor P.A."/>
            <person name="Hong C."/>
            <person name="Park K.H."/>
            <person name="Akmal A."/>
            <person name="Feldman A."/>
            <person name="Lin J.S."/>
            <person name="Chang W.E."/>
            <person name="Higgs B.W."/>
            <person name="Demirev P."/>
            <person name="Lindquist J."/>
            <person name="Liem A."/>
            <person name="Fochler E."/>
            <person name="Read T.D."/>
            <person name="Tapia R."/>
            <person name="Johnson S."/>
            <person name="Bishop-Lilly K.A."/>
            <person name="Detter C."/>
            <person name="Han C."/>
            <person name="Sozhamannan S."/>
            <person name="Rosenzweig C.N."/>
            <person name="Skowronski E.W."/>
        </authorList>
    </citation>
    <scope>NUCLEOTIDE SEQUENCE [LARGE SCALE GENOMIC DNA]</scope>
    <source>
        <strain evidence="1 2">1942</strain>
    </source>
</reference>
<dbReference type="PANTHER" id="PTHR43808">
    <property type="entry name" value="ACETYLORNITHINE DEACETYLASE"/>
    <property type="match status" value="1"/>
</dbReference>
<dbReference type="SUPFAM" id="SSF53187">
    <property type="entry name" value="Zn-dependent exopeptidases"/>
    <property type="match status" value="1"/>
</dbReference>
<proteinExistence type="predicted"/>
<dbReference type="PIRSF" id="PIRSF010386">
    <property type="entry name" value="RocB"/>
    <property type="match status" value="1"/>
</dbReference>
<evidence type="ECO:0000313" key="2">
    <source>
        <dbReference type="Proteomes" id="UP000006867"/>
    </source>
</evidence>